<evidence type="ECO:0008006" key="3">
    <source>
        <dbReference type="Google" id="ProtNLM"/>
    </source>
</evidence>
<sequence>MKDLGTLKYFLGIEVLRSKQENFIHQKKYILDLLAETGMLDCKPAKTPIVANHGLQILEGAKLANREQYQKIVGKLIYLAHTRQDIAYVVGVGTSSTGIYFDRNDHLDLIAYTDADWAGDRDGRKSSSRYFTLVGGNLVTREVRNKRWWPYQVQRQNSKDLQKE</sequence>
<proteinExistence type="predicted"/>
<reference evidence="1" key="1">
    <citation type="journal article" date="2017" name="Nature">
        <title>The genome of Chenopodium quinoa.</title>
        <authorList>
            <person name="Jarvis D.E."/>
            <person name="Ho Y.S."/>
            <person name="Lightfoot D.J."/>
            <person name="Schmoeckel S.M."/>
            <person name="Li B."/>
            <person name="Borm T.J.A."/>
            <person name="Ohyanagi H."/>
            <person name="Mineta K."/>
            <person name="Michell C.T."/>
            <person name="Saber N."/>
            <person name="Kharbatia N.M."/>
            <person name="Rupper R.R."/>
            <person name="Sharp A.R."/>
            <person name="Dally N."/>
            <person name="Boughton B.A."/>
            <person name="Woo Y.H."/>
            <person name="Gao G."/>
            <person name="Schijlen E.G.W.M."/>
            <person name="Guo X."/>
            <person name="Momin A.A."/>
            <person name="Negrao S."/>
            <person name="Al-Babili S."/>
            <person name="Gehring C."/>
            <person name="Roessner U."/>
            <person name="Jung C."/>
            <person name="Murphy K."/>
            <person name="Arold S.T."/>
            <person name="Gojobori T."/>
            <person name="van der Linden C.G."/>
            <person name="van Loo E.N."/>
            <person name="Jellen E.N."/>
            <person name="Maughan P.J."/>
            <person name="Tester M."/>
        </authorList>
    </citation>
    <scope>NUCLEOTIDE SEQUENCE [LARGE SCALE GENOMIC DNA]</scope>
    <source>
        <strain evidence="1">cv. PI 614886</strain>
    </source>
</reference>
<evidence type="ECO:0000313" key="2">
    <source>
        <dbReference type="Proteomes" id="UP000596660"/>
    </source>
</evidence>
<dbReference type="PANTHER" id="PTHR11439">
    <property type="entry name" value="GAG-POL-RELATED RETROTRANSPOSON"/>
    <property type="match status" value="1"/>
</dbReference>
<dbReference type="PANTHER" id="PTHR11439:SF482">
    <property type="entry name" value="GAG-PRE-INTEGRASE DOMAIN-CONTAINING PROTEIN"/>
    <property type="match status" value="1"/>
</dbReference>
<keyword evidence="2" id="KW-1185">Reference proteome</keyword>
<dbReference type="AlphaFoldDB" id="A0A803MVP5"/>
<dbReference type="Proteomes" id="UP000596660">
    <property type="component" value="Unplaced"/>
</dbReference>
<dbReference type="Gramene" id="AUR62035972-RA">
    <property type="protein sequence ID" value="AUR62035972-RA:cds"/>
    <property type="gene ID" value="AUR62035972"/>
</dbReference>
<name>A0A803MVP5_CHEQI</name>
<organism evidence="1 2">
    <name type="scientific">Chenopodium quinoa</name>
    <name type="common">Quinoa</name>
    <dbReference type="NCBI Taxonomy" id="63459"/>
    <lineage>
        <taxon>Eukaryota</taxon>
        <taxon>Viridiplantae</taxon>
        <taxon>Streptophyta</taxon>
        <taxon>Embryophyta</taxon>
        <taxon>Tracheophyta</taxon>
        <taxon>Spermatophyta</taxon>
        <taxon>Magnoliopsida</taxon>
        <taxon>eudicotyledons</taxon>
        <taxon>Gunneridae</taxon>
        <taxon>Pentapetalae</taxon>
        <taxon>Caryophyllales</taxon>
        <taxon>Chenopodiaceae</taxon>
        <taxon>Chenopodioideae</taxon>
        <taxon>Atripliceae</taxon>
        <taxon>Chenopodium</taxon>
    </lineage>
</organism>
<accession>A0A803MVP5</accession>
<protein>
    <recommendedName>
        <fullName evidence="3">Reverse transcriptase Ty1/copia-type domain-containing protein</fullName>
    </recommendedName>
</protein>
<reference evidence="1" key="2">
    <citation type="submission" date="2021-03" db="UniProtKB">
        <authorList>
            <consortium name="EnsemblPlants"/>
        </authorList>
    </citation>
    <scope>IDENTIFICATION</scope>
</reference>
<evidence type="ECO:0000313" key="1">
    <source>
        <dbReference type="EnsemblPlants" id="AUR62035972-RA:cds"/>
    </source>
</evidence>
<dbReference type="EnsemblPlants" id="AUR62035972-RA">
    <property type="protein sequence ID" value="AUR62035972-RA:cds"/>
    <property type="gene ID" value="AUR62035972"/>
</dbReference>
<dbReference type="OMA" id="KQENFIH"/>